<protein>
    <recommendedName>
        <fullName evidence="4">ParB-like N-terminal domain-containing protein</fullName>
    </recommendedName>
</protein>
<keyword evidence="2" id="KW-0159">Chromosome partition</keyword>
<evidence type="ECO:0000256" key="1">
    <source>
        <dbReference type="ARBA" id="ARBA00006295"/>
    </source>
</evidence>
<dbReference type="Pfam" id="PF02195">
    <property type="entry name" value="ParB_N"/>
    <property type="match status" value="1"/>
</dbReference>
<feature type="domain" description="ParB-like N-terminal" evidence="4">
    <location>
        <begin position="10"/>
        <end position="110"/>
    </location>
</feature>
<dbReference type="EMBL" id="MNVO01000054">
    <property type="protein sequence ID" value="OIO31912.1"/>
    <property type="molecule type" value="Genomic_DNA"/>
</dbReference>
<evidence type="ECO:0000256" key="3">
    <source>
        <dbReference type="ARBA" id="ARBA00023125"/>
    </source>
</evidence>
<dbReference type="SUPFAM" id="SSF109709">
    <property type="entry name" value="KorB DNA-binding domain-like"/>
    <property type="match status" value="1"/>
</dbReference>
<comment type="similarity">
    <text evidence="1">Belongs to the ParB family.</text>
</comment>
<dbReference type="SMART" id="SM00470">
    <property type="entry name" value="ParB"/>
    <property type="match status" value="1"/>
</dbReference>
<dbReference type="InterPro" id="IPR036086">
    <property type="entry name" value="ParB/Sulfiredoxin_sf"/>
</dbReference>
<gene>
    <name evidence="5" type="ORF">AUJ44_03605</name>
</gene>
<sequence length="326" mass="37345">MSDFYNNSIFWIETHKIKPNPFQPRHDFNEESLIDLADSIKQYGVLQPLVVTRKEIEKEDGGLAVEYELIAGERRLRASKIAGLLQIPVIIRSGEQDDRVKLEIAIIENLQREDLNPVDRARAFRRLVDEFGFKHIEIAKKVGKSREYVSNSLRLLALPEDILQAISGGKITEGHARPIMMLVDRPDEQMTLFREITLKRLTVRDAEGIARRIAYDKVRKKDRTFDPEIIEMEERLSEELGTRVYIDQKEVGGKITIDFFSEDDLRNILVAIQPGKASLLARGGDSALERTSDEVTLASASDVEQVMKKNEEDDNNELYFIKNFSV</sequence>
<evidence type="ECO:0000259" key="4">
    <source>
        <dbReference type="SMART" id="SM00470"/>
    </source>
</evidence>
<proteinExistence type="inferred from homology"/>
<dbReference type="GO" id="GO:0003677">
    <property type="term" value="F:DNA binding"/>
    <property type="evidence" value="ECO:0007669"/>
    <property type="project" value="UniProtKB-KW"/>
</dbReference>
<reference evidence="5 6" key="1">
    <citation type="journal article" date="2016" name="Environ. Microbiol.">
        <title>Genomic resolution of a cold subsurface aquifer community provides metabolic insights for novel microbes adapted to high CO concentrations.</title>
        <authorList>
            <person name="Probst A.J."/>
            <person name="Castelle C.J."/>
            <person name="Singh A."/>
            <person name="Brown C.T."/>
            <person name="Anantharaman K."/>
            <person name="Sharon I."/>
            <person name="Hug L.A."/>
            <person name="Burstein D."/>
            <person name="Emerson J.B."/>
            <person name="Thomas B.C."/>
            <person name="Banfield J.F."/>
        </authorList>
    </citation>
    <scope>NUCLEOTIDE SEQUENCE [LARGE SCALE GENOMIC DNA]</scope>
    <source>
        <strain evidence="5">CG1_02_47_685</strain>
    </source>
</reference>
<dbReference type="Proteomes" id="UP000183206">
    <property type="component" value="Unassembled WGS sequence"/>
</dbReference>
<dbReference type="FunFam" id="1.10.10.2830:FF:000001">
    <property type="entry name" value="Chromosome partitioning protein ParB"/>
    <property type="match status" value="1"/>
</dbReference>
<dbReference type="GO" id="GO:0005694">
    <property type="term" value="C:chromosome"/>
    <property type="evidence" value="ECO:0007669"/>
    <property type="project" value="TreeGrafter"/>
</dbReference>
<dbReference type="GO" id="GO:0007059">
    <property type="term" value="P:chromosome segregation"/>
    <property type="evidence" value="ECO:0007669"/>
    <property type="project" value="UniProtKB-KW"/>
</dbReference>
<keyword evidence="3" id="KW-0238">DNA-binding</keyword>
<dbReference type="Gene3D" id="1.10.10.2830">
    <property type="match status" value="1"/>
</dbReference>
<name>A0A1J4V7A1_9BACT</name>
<organism evidence="5 6">
    <name type="scientific">Candidatus Nomurabacteria bacterium CG1_02_47_685</name>
    <dbReference type="NCBI Taxonomy" id="1805282"/>
    <lineage>
        <taxon>Bacteria</taxon>
        <taxon>Candidatus Nomuraibacteriota</taxon>
    </lineage>
</organism>
<dbReference type="InterPro" id="IPR050336">
    <property type="entry name" value="Chromosome_partition/occlusion"/>
</dbReference>
<dbReference type="Pfam" id="PF23552">
    <property type="entry name" value="ParB_C"/>
    <property type="match status" value="1"/>
</dbReference>
<evidence type="ECO:0000313" key="6">
    <source>
        <dbReference type="Proteomes" id="UP000183206"/>
    </source>
</evidence>
<dbReference type="Gene3D" id="3.90.1530.30">
    <property type="match status" value="1"/>
</dbReference>
<dbReference type="InterPro" id="IPR003115">
    <property type="entry name" value="ParB_N"/>
</dbReference>
<dbReference type="Pfam" id="PF17762">
    <property type="entry name" value="HTH_ParB"/>
    <property type="match status" value="1"/>
</dbReference>
<accession>A0A1J4V7A1</accession>
<dbReference type="AlphaFoldDB" id="A0A1J4V7A1"/>
<dbReference type="PANTHER" id="PTHR33375">
    <property type="entry name" value="CHROMOSOME-PARTITIONING PROTEIN PARB-RELATED"/>
    <property type="match status" value="1"/>
</dbReference>
<evidence type="ECO:0000256" key="2">
    <source>
        <dbReference type="ARBA" id="ARBA00022829"/>
    </source>
</evidence>
<comment type="caution">
    <text evidence="5">The sequence shown here is derived from an EMBL/GenBank/DDBJ whole genome shotgun (WGS) entry which is preliminary data.</text>
</comment>
<dbReference type="PANTHER" id="PTHR33375:SF1">
    <property type="entry name" value="CHROMOSOME-PARTITIONING PROTEIN PARB-RELATED"/>
    <property type="match status" value="1"/>
</dbReference>
<dbReference type="NCBIfam" id="TIGR00180">
    <property type="entry name" value="parB_part"/>
    <property type="match status" value="1"/>
</dbReference>
<dbReference type="InterPro" id="IPR057240">
    <property type="entry name" value="ParB_dimer_C"/>
</dbReference>
<dbReference type="InterPro" id="IPR004437">
    <property type="entry name" value="ParB/RepB/Spo0J"/>
</dbReference>
<dbReference type="STRING" id="1805282.AUJ44_03605"/>
<dbReference type="FunFam" id="3.90.1530.30:FF:000001">
    <property type="entry name" value="Chromosome partitioning protein ParB"/>
    <property type="match status" value="1"/>
</dbReference>
<evidence type="ECO:0000313" key="5">
    <source>
        <dbReference type="EMBL" id="OIO31912.1"/>
    </source>
</evidence>
<dbReference type="CDD" id="cd16393">
    <property type="entry name" value="SPO0J_N"/>
    <property type="match status" value="1"/>
</dbReference>
<dbReference type="SUPFAM" id="SSF110849">
    <property type="entry name" value="ParB/Sulfiredoxin"/>
    <property type="match status" value="1"/>
</dbReference>
<dbReference type="InterPro" id="IPR041468">
    <property type="entry name" value="HTH_ParB/Spo0J"/>
</dbReference>
<dbReference type="GO" id="GO:0045881">
    <property type="term" value="P:positive regulation of sporulation resulting in formation of a cellular spore"/>
    <property type="evidence" value="ECO:0007669"/>
    <property type="project" value="TreeGrafter"/>
</dbReference>